<evidence type="ECO:0008006" key="3">
    <source>
        <dbReference type="Google" id="ProtNLM"/>
    </source>
</evidence>
<accession>A0ABS8BY19</accession>
<dbReference type="PANTHER" id="PTHR43384:SF13">
    <property type="entry name" value="SLR0110 PROTEIN"/>
    <property type="match status" value="1"/>
</dbReference>
<keyword evidence="2" id="KW-1185">Reference proteome</keyword>
<name>A0ABS8BY19_9RHOB</name>
<dbReference type="InterPro" id="IPR050625">
    <property type="entry name" value="ParA/MinD_ATPase"/>
</dbReference>
<evidence type="ECO:0000313" key="2">
    <source>
        <dbReference type="Proteomes" id="UP001138961"/>
    </source>
</evidence>
<gene>
    <name evidence="1" type="ORF">LGQ03_15465</name>
</gene>
<comment type="caution">
    <text evidence="1">The sequence shown here is derived from an EMBL/GenBank/DDBJ whole genome shotgun (WGS) entry which is preliminary data.</text>
</comment>
<proteinExistence type="predicted"/>
<dbReference type="EMBL" id="JAJATZ010000010">
    <property type="protein sequence ID" value="MCB5200637.1"/>
    <property type="molecule type" value="Genomic_DNA"/>
</dbReference>
<reference evidence="1" key="1">
    <citation type="submission" date="2021-10" db="EMBL/GenBank/DDBJ databases">
        <title>Loktanella gaetbuli sp. nov., isolated from a tidal flat.</title>
        <authorList>
            <person name="Park S."/>
            <person name="Yoon J.-H."/>
        </authorList>
    </citation>
    <scope>NUCLEOTIDE SEQUENCE</scope>
    <source>
        <strain evidence="1">TSTF-M6</strain>
    </source>
</reference>
<protein>
    <recommendedName>
        <fullName evidence="3">Pilus assembly protein CpaE</fullName>
    </recommendedName>
</protein>
<organism evidence="1 2">
    <name type="scientific">Loktanella gaetbuli</name>
    <dbReference type="NCBI Taxonomy" id="2881335"/>
    <lineage>
        <taxon>Bacteria</taxon>
        <taxon>Pseudomonadati</taxon>
        <taxon>Pseudomonadota</taxon>
        <taxon>Alphaproteobacteria</taxon>
        <taxon>Rhodobacterales</taxon>
        <taxon>Roseobacteraceae</taxon>
        <taxon>Loktanella</taxon>
    </lineage>
</organism>
<dbReference type="Gene3D" id="3.40.50.300">
    <property type="entry name" value="P-loop containing nucleotide triphosphate hydrolases"/>
    <property type="match status" value="1"/>
</dbReference>
<dbReference type="InterPro" id="IPR027417">
    <property type="entry name" value="P-loop_NTPase"/>
</dbReference>
<dbReference type="Gene3D" id="3.40.50.2300">
    <property type="match status" value="1"/>
</dbReference>
<dbReference type="SUPFAM" id="SSF52540">
    <property type="entry name" value="P-loop containing nucleoside triphosphate hydrolases"/>
    <property type="match status" value="1"/>
</dbReference>
<dbReference type="Proteomes" id="UP001138961">
    <property type="component" value="Unassembled WGS sequence"/>
</dbReference>
<dbReference type="RefSeq" id="WP_226749118.1">
    <property type="nucleotide sequence ID" value="NZ_JAJATZ010000010.1"/>
</dbReference>
<evidence type="ECO:0000313" key="1">
    <source>
        <dbReference type="EMBL" id="MCB5200637.1"/>
    </source>
</evidence>
<dbReference type="PANTHER" id="PTHR43384">
    <property type="entry name" value="SEPTUM SITE-DETERMINING PROTEIN MIND HOMOLOG, CHLOROPLASTIC-RELATED"/>
    <property type="match status" value="1"/>
</dbReference>
<sequence length="395" mass="41508">MTRPPSDTTPLAAYVCTDEGADVARTAVERSGGDDSALRGGGLSGAARLCSGAPIAQTLLTEMGNIPVDMACDCVTELRATGAEVIVLGRADDIGTYRALRQAGALEYFAFPVTADEILAIQRRPPANDVTAPASRRPCIAVTGSNGGVGASLLARNLAVHAANPRGANMRTALIDADLRFGAQALDLDQDHTPGFIDALRSPDRVDATFLSATMATLGPQLSLYSHHIRLTQDVAMLEEGLPGLISVLQSEFAATVLDMPRGTLLRDSALLQALDTLVMVVPGGYGGVNAAARMIQTLREDAPDLRILPVLSDLRRDAGLTARDMGRSIGLDIAATLPRCDKAVLQAHRTAGTLIDAAPRSPYARAVRDLWSMIGPAPAQEPSARASLLKRMFG</sequence>